<dbReference type="PANTHER" id="PTHR12604:SF2">
    <property type="entry name" value="X-RAY REPAIR CROSS-COMPLEMENTING PROTEIN 6"/>
    <property type="match status" value="1"/>
</dbReference>
<evidence type="ECO:0000256" key="2">
    <source>
        <dbReference type="ARBA" id="ARBA00005240"/>
    </source>
</evidence>
<name>A0A8S4RSY5_9NEOP</name>
<dbReference type="InterPro" id="IPR005161">
    <property type="entry name" value="Ku_N"/>
</dbReference>
<evidence type="ECO:0000256" key="11">
    <source>
        <dbReference type="ARBA" id="ARBA00023242"/>
    </source>
</evidence>
<dbReference type="Pfam" id="PF03731">
    <property type="entry name" value="Ku_N"/>
    <property type="match status" value="1"/>
</dbReference>
<evidence type="ECO:0000256" key="1">
    <source>
        <dbReference type="ARBA" id="ARBA00004123"/>
    </source>
</evidence>
<dbReference type="AlphaFoldDB" id="A0A8S4RSY5"/>
<dbReference type="SMART" id="SM00559">
    <property type="entry name" value="Ku78"/>
    <property type="match status" value="1"/>
</dbReference>
<dbReference type="EMBL" id="CAKXAJ010025540">
    <property type="protein sequence ID" value="CAH2240680.1"/>
    <property type="molecule type" value="Genomic_DNA"/>
</dbReference>
<evidence type="ECO:0000313" key="13">
    <source>
        <dbReference type="EMBL" id="CAH2240680.1"/>
    </source>
</evidence>
<organism evidence="13 14">
    <name type="scientific">Pararge aegeria aegeria</name>
    <dbReference type="NCBI Taxonomy" id="348720"/>
    <lineage>
        <taxon>Eukaryota</taxon>
        <taxon>Metazoa</taxon>
        <taxon>Ecdysozoa</taxon>
        <taxon>Arthropoda</taxon>
        <taxon>Hexapoda</taxon>
        <taxon>Insecta</taxon>
        <taxon>Pterygota</taxon>
        <taxon>Neoptera</taxon>
        <taxon>Endopterygota</taxon>
        <taxon>Lepidoptera</taxon>
        <taxon>Glossata</taxon>
        <taxon>Ditrysia</taxon>
        <taxon>Papilionoidea</taxon>
        <taxon>Nymphalidae</taxon>
        <taxon>Satyrinae</taxon>
        <taxon>Satyrini</taxon>
        <taxon>Parargina</taxon>
        <taxon>Pararge</taxon>
    </lineage>
</organism>
<keyword evidence="8" id="KW-0238">DNA-binding</keyword>
<comment type="caution">
    <text evidence="13">The sequence shown here is derived from an EMBL/GenBank/DDBJ whole genome shotgun (WGS) entry which is preliminary data.</text>
</comment>
<comment type="subcellular location">
    <subcellularLocation>
        <location evidence="1">Nucleus</location>
    </subcellularLocation>
</comment>
<dbReference type="Gene3D" id="1.10.1600.10">
    <property type="match status" value="1"/>
</dbReference>
<dbReference type="Pfam" id="PF03730">
    <property type="entry name" value="Ku_C"/>
    <property type="match status" value="1"/>
</dbReference>
<evidence type="ECO:0000256" key="4">
    <source>
        <dbReference type="ARBA" id="ARBA00022763"/>
    </source>
</evidence>
<keyword evidence="3" id="KW-0547">Nucleotide-binding</keyword>
<evidence type="ECO:0000256" key="7">
    <source>
        <dbReference type="ARBA" id="ARBA00022840"/>
    </source>
</evidence>
<feature type="domain" description="Ku" evidence="12">
    <location>
        <begin position="285"/>
        <end position="429"/>
    </location>
</feature>
<evidence type="ECO:0000256" key="5">
    <source>
        <dbReference type="ARBA" id="ARBA00022801"/>
    </source>
</evidence>
<evidence type="ECO:0000256" key="3">
    <source>
        <dbReference type="ARBA" id="ARBA00022741"/>
    </source>
</evidence>
<dbReference type="Gene3D" id="4.10.970.10">
    <property type="entry name" value="Ku70, bridge and pillars"/>
    <property type="match status" value="1"/>
</dbReference>
<dbReference type="Gene3D" id="3.40.50.410">
    <property type="entry name" value="von Willebrand factor, type A domain"/>
    <property type="match status" value="1"/>
</dbReference>
<dbReference type="GO" id="GO:0003684">
    <property type="term" value="F:damaged DNA binding"/>
    <property type="evidence" value="ECO:0007669"/>
    <property type="project" value="InterPro"/>
</dbReference>
<dbReference type="PANTHER" id="PTHR12604">
    <property type="entry name" value="KU AUTOANTIGEN DNA HELICASE"/>
    <property type="match status" value="1"/>
</dbReference>
<dbReference type="InterPro" id="IPR016194">
    <property type="entry name" value="SPOC-like_C_dom_sf"/>
</dbReference>
<keyword evidence="9" id="KW-0233">DNA recombination</keyword>
<dbReference type="InterPro" id="IPR006164">
    <property type="entry name" value="DNA_bd_Ku70/Ku80"/>
</dbReference>
<evidence type="ECO:0000256" key="10">
    <source>
        <dbReference type="ARBA" id="ARBA00023204"/>
    </source>
</evidence>
<evidence type="ECO:0000256" key="9">
    <source>
        <dbReference type="ARBA" id="ARBA00023172"/>
    </source>
</evidence>
<dbReference type="InterPro" id="IPR047087">
    <property type="entry name" value="KU70_core_dom"/>
</dbReference>
<dbReference type="InterPro" id="IPR005160">
    <property type="entry name" value="Ku_C"/>
</dbReference>
<dbReference type="SUPFAM" id="SSF100939">
    <property type="entry name" value="SPOC domain-like"/>
    <property type="match status" value="1"/>
</dbReference>
<dbReference type="GO" id="GO:0005524">
    <property type="term" value="F:ATP binding"/>
    <property type="evidence" value="ECO:0007669"/>
    <property type="project" value="UniProtKB-KW"/>
</dbReference>
<keyword evidence="10" id="KW-0234">DNA repair</keyword>
<reference evidence="13" key="1">
    <citation type="submission" date="2022-03" db="EMBL/GenBank/DDBJ databases">
        <authorList>
            <person name="Lindestad O."/>
        </authorList>
    </citation>
    <scope>NUCLEOTIDE SEQUENCE</scope>
</reference>
<dbReference type="CDD" id="cd00788">
    <property type="entry name" value="KU70"/>
    <property type="match status" value="1"/>
</dbReference>
<dbReference type="PIRSF" id="PIRSF003033">
    <property type="entry name" value="Ku70"/>
    <property type="match status" value="1"/>
</dbReference>
<comment type="similarity">
    <text evidence="2">Belongs to the ku70 family.</text>
</comment>
<dbReference type="InterPro" id="IPR006165">
    <property type="entry name" value="Ku70"/>
</dbReference>
<keyword evidence="14" id="KW-1185">Reference proteome</keyword>
<dbReference type="GO" id="GO:0003678">
    <property type="term" value="F:DNA helicase activity"/>
    <property type="evidence" value="ECO:0007669"/>
    <property type="project" value="InterPro"/>
</dbReference>
<dbReference type="InterPro" id="IPR027388">
    <property type="entry name" value="Ku70_bridge/pillars_dom_sf"/>
</dbReference>
<dbReference type="InterPro" id="IPR036465">
    <property type="entry name" value="vWFA_dom_sf"/>
</dbReference>
<keyword evidence="11" id="KW-0539">Nucleus</keyword>
<evidence type="ECO:0000256" key="8">
    <source>
        <dbReference type="ARBA" id="ARBA00023125"/>
    </source>
</evidence>
<evidence type="ECO:0000259" key="12">
    <source>
        <dbReference type="SMART" id="SM00559"/>
    </source>
</evidence>
<keyword evidence="7" id="KW-0067">ATP-binding</keyword>
<keyword evidence="6" id="KW-0347">Helicase</keyword>
<protein>
    <submittedName>
        <fullName evidence="13">Jg4716 protein</fullName>
    </submittedName>
</protein>
<dbReference type="Proteomes" id="UP000838756">
    <property type="component" value="Unassembled WGS sequence"/>
</dbReference>
<dbReference type="GO" id="GO:0006310">
    <property type="term" value="P:DNA recombination"/>
    <property type="evidence" value="ECO:0007669"/>
    <property type="project" value="UniProtKB-KW"/>
</dbReference>
<dbReference type="SUPFAM" id="SSF53300">
    <property type="entry name" value="vWA-like"/>
    <property type="match status" value="1"/>
</dbReference>
<keyword evidence="4" id="KW-0227">DNA damage</keyword>
<proteinExistence type="inferred from homology"/>
<accession>A0A8S4RSY5</accession>
<dbReference type="GO" id="GO:0043564">
    <property type="term" value="C:Ku70:Ku80 complex"/>
    <property type="evidence" value="ECO:0007669"/>
    <property type="project" value="InterPro"/>
</dbReference>
<evidence type="ECO:0000256" key="6">
    <source>
        <dbReference type="ARBA" id="ARBA00022806"/>
    </source>
</evidence>
<dbReference type="GO" id="GO:0006303">
    <property type="term" value="P:double-strand break repair via nonhomologous end joining"/>
    <property type="evidence" value="ECO:0007669"/>
    <property type="project" value="InterPro"/>
</dbReference>
<dbReference type="GO" id="GO:0003690">
    <property type="term" value="F:double-stranded DNA binding"/>
    <property type="evidence" value="ECO:0007669"/>
    <property type="project" value="TreeGrafter"/>
</dbReference>
<sequence length="593" mass="67851">MDSEDEIDFQPSWRGVPGIIILINVYENSKHNIFETAHVATCRLIKQHMRTSSSHNIAVCLYGTEESSTSKFDVTPVKETIPLSVPTLYDYKKLKSLTPTSFTEAKEFKLSDVLWHSSKMFANCKKQLSSRSIIMLTRLDIAPVAVDQKPTLNRASDLIDSNIDIKITNISDHEYAIDPFYEKFLKIANRGMDYVVPKPIGNSTEIEKLMHQESHRHLAVAKLNFEICKDFNIGVSVYTLLKRPGQNYKKNVYLDRESNAVVTSVTKTMKVTVESTDDENSQPKEVPLIKSELLYYQEFGGERIEFTDEEMKAIKNPFGPPMMKLLGFKPARVICKEKWYLKMGYFLFPHEKSIEGSIVAFKALHKACTDMEMVAICILCTRVNSKPIVVALCPSVRPLNLDIDVGFDIIHFPFVESVRDLNLNDDDDNEENSVVCIEDAHKTLMKDILNELKIEYKPDMFEDPKLQSKYRAIEANALDEEDCEPFNDTTIANPERFENIRDDLFEELFGPFSEIALKRPSDKLSSSSGKKQKVDNIDEDLLNLRLKNKKVNDYSVPQLKQILHFKDIKGLPGLTGYRKKELVDLVYEHCSLN</sequence>
<dbReference type="Gene3D" id="2.40.290.10">
    <property type="match status" value="1"/>
</dbReference>
<gene>
    <name evidence="13" type="primary">jg4716</name>
    <name evidence="13" type="ORF">PAEG_LOCUS17248</name>
</gene>
<dbReference type="GO" id="GO:0000723">
    <property type="term" value="P:telomere maintenance"/>
    <property type="evidence" value="ECO:0007669"/>
    <property type="project" value="InterPro"/>
</dbReference>
<evidence type="ECO:0000313" key="14">
    <source>
        <dbReference type="Proteomes" id="UP000838756"/>
    </source>
</evidence>
<keyword evidence="5" id="KW-0378">Hydrolase</keyword>
<dbReference type="OrthoDB" id="3249161at2759"/>
<dbReference type="Pfam" id="PF02735">
    <property type="entry name" value="Ku"/>
    <property type="match status" value="1"/>
</dbReference>
<dbReference type="GO" id="GO:0016787">
    <property type="term" value="F:hydrolase activity"/>
    <property type="evidence" value="ECO:0007669"/>
    <property type="project" value="UniProtKB-KW"/>
</dbReference>
<dbReference type="GO" id="GO:0042162">
    <property type="term" value="F:telomeric DNA binding"/>
    <property type="evidence" value="ECO:0007669"/>
    <property type="project" value="InterPro"/>
</dbReference>